<dbReference type="RefSeq" id="WP_234990982.1">
    <property type="nucleotide sequence ID" value="NZ_FUZP01000001.1"/>
</dbReference>
<evidence type="ECO:0000256" key="1">
    <source>
        <dbReference type="ARBA" id="ARBA00004202"/>
    </source>
</evidence>
<dbReference type="InterPro" id="IPR003593">
    <property type="entry name" value="AAA+_ATPase"/>
</dbReference>
<evidence type="ECO:0000256" key="5">
    <source>
        <dbReference type="ARBA" id="ARBA00023251"/>
    </source>
</evidence>
<evidence type="ECO:0000256" key="2">
    <source>
        <dbReference type="ARBA" id="ARBA00022448"/>
    </source>
</evidence>
<dbReference type="GO" id="GO:0005886">
    <property type="term" value="C:plasma membrane"/>
    <property type="evidence" value="ECO:0007669"/>
    <property type="project" value="UniProtKB-SubCell"/>
</dbReference>
<dbReference type="Proteomes" id="UP000190857">
    <property type="component" value="Unassembled WGS sequence"/>
</dbReference>
<dbReference type="PANTHER" id="PTHR42711:SF19">
    <property type="entry name" value="DOXORUBICIN RESISTANCE ATP-BINDING PROTEIN DRRA"/>
    <property type="match status" value="1"/>
</dbReference>
<gene>
    <name evidence="8" type="ORF">SAMN06309945_1165</name>
</gene>
<dbReference type="CDD" id="cd03230">
    <property type="entry name" value="ABC_DR_subfamily_A"/>
    <property type="match status" value="1"/>
</dbReference>
<feature type="region of interest" description="Disordered" evidence="6">
    <location>
        <begin position="1"/>
        <end position="493"/>
    </location>
</feature>
<feature type="compositionally biased region" description="Basic and acidic residues" evidence="6">
    <location>
        <begin position="614"/>
        <end position="627"/>
    </location>
</feature>
<keyword evidence="9" id="KW-1185">Reference proteome</keyword>
<name>A0A1T5J353_9MICO</name>
<dbReference type="Gene3D" id="3.40.50.300">
    <property type="entry name" value="P-loop containing nucleotide triphosphate hydrolases"/>
    <property type="match status" value="1"/>
</dbReference>
<accession>A0A1T5J353</accession>
<feature type="compositionally biased region" description="Low complexity" evidence="6">
    <location>
        <begin position="46"/>
        <end position="89"/>
    </location>
</feature>
<dbReference type="PANTHER" id="PTHR42711">
    <property type="entry name" value="ABC TRANSPORTER ATP-BINDING PROTEIN"/>
    <property type="match status" value="1"/>
</dbReference>
<keyword evidence="4" id="KW-0067">ATP-binding</keyword>
<dbReference type="GO" id="GO:0005524">
    <property type="term" value="F:ATP binding"/>
    <property type="evidence" value="ECO:0007669"/>
    <property type="project" value="UniProtKB-KW"/>
</dbReference>
<feature type="compositionally biased region" description="Low complexity" evidence="6">
    <location>
        <begin position="141"/>
        <end position="182"/>
    </location>
</feature>
<feature type="compositionally biased region" description="Pro residues" evidence="6">
    <location>
        <begin position="380"/>
        <end position="392"/>
    </location>
</feature>
<protein>
    <submittedName>
        <fullName evidence="8">ABC-type multidrug transport system, ATPase component</fullName>
    </submittedName>
</protein>
<evidence type="ECO:0000313" key="9">
    <source>
        <dbReference type="Proteomes" id="UP000190857"/>
    </source>
</evidence>
<feature type="compositionally biased region" description="Basic and acidic residues" evidence="6">
    <location>
        <begin position="346"/>
        <end position="360"/>
    </location>
</feature>
<organism evidence="8 9">
    <name type="scientific">Okibacterium fritillariae</name>
    <dbReference type="NCBI Taxonomy" id="123320"/>
    <lineage>
        <taxon>Bacteria</taxon>
        <taxon>Bacillati</taxon>
        <taxon>Actinomycetota</taxon>
        <taxon>Actinomycetes</taxon>
        <taxon>Micrococcales</taxon>
        <taxon>Microbacteriaceae</taxon>
        <taxon>Okibacterium</taxon>
    </lineage>
</organism>
<dbReference type="GO" id="GO:0046677">
    <property type="term" value="P:response to antibiotic"/>
    <property type="evidence" value="ECO:0007669"/>
    <property type="project" value="UniProtKB-KW"/>
</dbReference>
<sequence length="973" mass="98083">MTSAEPDPTETVPDEPIDPRPASSTGVDGEFGAGEAKKTPPRKTPARAAGATTKATASKAAATDTAADGQSEGESTGSTSSPSAPAVKKPAARRTTAKKAPASAASDDASTLGDDASLPAGATPEAESTADARKPARKPAARTSTARSTPARTAGTRSTAAKSSATKTSGAKTAAPKASPAGEGTPAADSAPTVDSTTSVDEATGTPSTTPKRTVSKTTTPRTTKPRATASTTATAKTPTTKTTAAKTTAAKTTAAKTTAAKTAAARRAAAQSADTPTDGAEGSTQPDAPTTARATTSRSTSTRAQSSAAPETPDESAASSAESTPSVSAPSAGAAEQEATSEPAVRQDADGTAADERPQKPVLAASDAAPTAILSSPAPTLPSAPPAPPKPQLSASEAAELFAAAPEPAAPHYRRSSPPPAPADAPADDVTRPVWQQPTSLLPTVSPADEPAPSITTPGDDASGSRANDPTEILDLSKTSSVGASPSPTAEPARRVVFSKKWPFIALVDPQAENAVSDGVSAHAAASTDGEPHVPGGAPGVGDDARDTNREGAADTAMSAQPVTDDAFAAPGAHSQADAPETTESEIDLTDEEIAAFGADPSWVDTESPLVEDDSRAERIDPRDDQPDGVAALFGAAESDPRAGEAITPAEADDADASPSTDTLSTAAAADDEQEAAIDAIAVDAPEAHATPLGLMDSAAAPASLDEERRAAGAPSYAAGSGVLSVSGLSKRFGDTVAVDGIDLEVSAGSFYGIVGPNGAGKTTTLSMITGLLRPDSGSITINGIDVWKEPDAAKRSIGVLPDHLRLFDRLTGAQLLYYSGVLRGIDGATVRSRVDDLAKAFGLEDALHRLVTDYSAGMTKKVALAAAMIHSPRMLVLDEPFESVDPVSAANVIEILQKYVDHGGTVVLSSHGMDLIQRVCDHVAIIVNGQVLAQGSVDEVRGTGTLEERFVELAGGRKAAEGMEWLHSFSD</sequence>
<dbReference type="GO" id="GO:0016887">
    <property type="term" value="F:ATP hydrolysis activity"/>
    <property type="evidence" value="ECO:0007669"/>
    <property type="project" value="InterPro"/>
</dbReference>
<feature type="compositionally biased region" description="Low complexity" evidence="6">
    <location>
        <begin position="291"/>
        <end position="333"/>
    </location>
</feature>
<dbReference type="InterPro" id="IPR003439">
    <property type="entry name" value="ABC_transporter-like_ATP-bd"/>
</dbReference>
<dbReference type="SUPFAM" id="SSF52540">
    <property type="entry name" value="P-loop containing nucleoside triphosphate hydrolases"/>
    <property type="match status" value="1"/>
</dbReference>
<reference evidence="8 9" key="1">
    <citation type="submission" date="2017-02" db="EMBL/GenBank/DDBJ databases">
        <authorList>
            <person name="Peterson S.W."/>
        </authorList>
    </citation>
    <scope>NUCLEOTIDE SEQUENCE [LARGE SCALE GENOMIC DNA]</scope>
    <source>
        <strain evidence="8 9">VKM Ac-2059</strain>
    </source>
</reference>
<dbReference type="PROSITE" id="PS50893">
    <property type="entry name" value="ABC_TRANSPORTER_2"/>
    <property type="match status" value="1"/>
</dbReference>
<feature type="compositionally biased region" description="Polar residues" evidence="6">
    <location>
        <begin position="435"/>
        <end position="444"/>
    </location>
</feature>
<dbReference type="SMART" id="SM00382">
    <property type="entry name" value="AAA"/>
    <property type="match status" value="1"/>
</dbReference>
<evidence type="ECO:0000313" key="8">
    <source>
        <dbReference type="EMBL" id="SKC45794.1"/>
    </source>
</evidence>
<feature type="compositionally biased region" description="Low complexity" evidence="6">
    <location>
        <begin position="1"/>
        <end position="11"/>
    </location>
</feature>
<evidence type="ECO:0000256" key="6">
    <source>
        <dbReference type="SAM" id="MobiDB-lite"/>
    </source>
</evidence>
<dbReference type="InterPro" id="IPR027417">
    <property type="entry name" value="P-loop_NTPase"/>
</dbReference>
<evidence type="ECO:0000259" key="7">
    <source>
        <dbReference type="PROSITE" id="PS50893"/>
    </source>
</evidence>
<comment type="subcellular location">
    <subcellularLocation>
        <location evidence="1">Cell membrane</location>
        <topology evidence="1">Peripheral membrane protein</topology>
    </subcellularLocation>
</comment>
<evidence type="ECO:0000256" key="4">
    <source>
        <dbReference type="ARBA" id="ARBA00022840"/>
    </source>
</evidence>
<feature type="compositionally biased region" description="Basic and acidic residues" evidence="6">
    <location>
        <begin position="544"/>
        <end position="554"/>
    </location>
</feature>
<feature type="region of interest" description="Disordered" evidence="6">
    <location>
        <begin position="598"/>
        <end position="628"/>
    </location>
</feature>
<feature type="compositionally biased region" description="Polar residues" evidence="6">
    <location>
        <begin position="478"/>
        <end position="489"/>
    </location>
</feature>
<evidence type="ECO:0000256" key="3">
    <source>
        <dbReference type="ARBA" id="ARBA00022741"/>
    </source>
</evidence>
<feature type="region of interest" description="Disordered" evidence="6">
    <location>
        <begin position="518"/>
        <end position="586"/>
    </location>
</feature>
<dbReference type="InterPro" id="IPR050763">
    <property type="entry name" value="ABC_transporter_ATP-binding"/>
</dbReference>
<keyword evidence="2" id="KW-0813">Transport</keyword>
<dbReference type="AlphaFoldDB" id="A0A1T5J353"/>
<feature type="compositionally biased region" description="Low complexity" evidence="6">
    <location>
        <begin position="98"/>
        <end position="118"/>
    </location>
</feature>
<dbReference type="Pfam" id="PF00005">
    <property type="entry name" value="ABC_tran"/>
    <property type="match status" value="1"/>
</dbReference>
<feature type="compositionally biased region" description="Low complexity" evidence="6">
    <location>
        <begin position="206"/>
        <end position="271"/>
    </location>
</feature>
<proteinExistence type="predicted"/>
<dbReference type="EMBL" id="FUZP01000001">
    <property type="protein sequence ID" value="SKC45794.1"/>
    <property type="molecule type" value="Genomic_DNA"/>
</dbReference>
<keyword evidence="3" id="KW-0547">Nucleotide-binding</keyword>
<keyword evidence="5" id="KW-0046">Antibiotic resistance</keyword>
<feature type="compositionally biased region" description="Low complexity" evidence="6">
    <location>
        <begin position="393"/>
        <end position="412"/>
    </location>
</feature>
<dbReference type="STRING" id="123320.SAMN06309945_1165"/>
<feature type="domain" description="ABC transporter" evidence="7">
    <location>
        <begin position="725"/>
        <end position="955"/>
    </location>
</feature>